<dbReference type="OMA" id="PWHIMSM"/>
<dbReference type="GeneID" id="25793093"/>
<dbReference type="Pfam" id="PF00172">
    <property type="entry name" value="Zn_clus"/>
    <property type="match status" value="1"/>
</dbReference>
<dbReference type="OrthoDB" id="2991872at2759"/>
<evidence type="ECO:0000313" key="4">
    <source>
        <dbReference type="Proteomes" id="UP000007115"/>
    </source>
</evidence>
<gene>
    <name evidence="3" type="ORF">TRIVIDRAFT_32426</name>
</gene>
<sequence>MVNQGPSRGCHTCKARRVRCDEGRPTCCHCRRLGYICGGYERKPPKLRFKVQVAAGPQRQQNTGAVASAVAAPSLARSPGYPEPDLAMGFFFTYFVDAGRTLASTRGFFEALPPILATEAKDSAATTAVTALATRMLSLWRGDAQSFTAPHKPLGVALARLGSALQTQEERVSRATPFAALVMQFYENMNAIYGFREVNRTHHDGAVALLMQHDLSISDGEIGIHVVRRILHCEVSYRLHSGTAFPANMEEWLKRNLVVQNPSTILDTIGISIANIQHAFTRLRQQPTPESWRAVEILLAEIETTETLLREWPSVLPNHWAPVTLPAVPDAVPPIPTYAGRCDIYPASQVAAIWNIWRCHQLILLKIRLAALDYKARSEPSEYHPPTTLMRGTRERVQELVDAVCHSIPFYVGNRYKRGALSDLTNPTILHTSYFDLDPSSEQFLKYKASDNYMSSEAHRGHIVVQGPWHMMTCLSAVINLLSGNDEGSLLLARALRPGQLNWMRKQFVRTAALVAIELPVKQQPLAHDVALLAGKVSEGLKMASGS</sequence>
<dbReference type="RefSeq" id="XP_013959800.1">
    <property type="nucleotide sequence ID" value="XM_014104325.1"/>
</dbReference>
<dbReference type="PROSITE" id="PS00463">
    <property type="entry name" value="ZN2_CY6_FUNGAL_1"/>
    <property type="match status" value="1"/>
</dbReference>
<dbReference type="eggNOG" id="ENOG502T3RW">
    <property type="taxonomic scope" value="Eukaryota"/>
</dbReference>
<dbReference type="InterPro" id="IPR036864">
    <property type="entry name" value="Zn2-C6_fun-type_DNA-bd_sf"/>
</dbReference>
<keyword evidence="4" id="KW-1185">Reference proteome</keyword>
<keyword evidence="1" id="KW-0539">Nucleus</keyword>
<evidence type="ECO:0000259" key="2">
    <source>
        <dbReference type="PROSITE" id="PS50048"/>
    </source>
</evidence>
<dbReference type="InterPro" id="IPR001138">
    <property type="entry name" value="Zn2Cys6_DnaBD"/>
</dbReference>
<dbReference type="STRING" id="413071.G9MJD2"/>
<dbReference type="HOGENOM" id="CLU_013866_3_1_1"/>
<feature type="domain" description="Zn(2)-C6 fungal-type" evidence="2">
    <location>
        <begin position="9"/>
        <end position="37"/>
    </location>
</feature>
<dbReference type="Proteomes" id="UP000007115">
    <property type="component" value="Unassembled WGS sequence"/>
</dbReference>
<dbReference type="VEuPathDB" id="FungiDB:TRIVIDRAFT_32426"/>
<dbReference type="SMART" id="SM00066">
    <property type="entry name" value="GAL4"/>
    <property type="match status" value="1"/>
</dbReference>
<dbReference type="EMBL" id="ABDF02000003">
    <property type="protein sequence ID" value="EHK25595.1"/>
    <property type="molecule type" value="Genomic_DNA"/>
</dbReference>
<evidence type="ECO:0000256" key="1">
    <source>
        <dbReference type="ARBA" id="ARBA00023242"/>
    </source>
</evidence>
<organism evidence="3 4">
    <name type="scientific">Hypocrea virens (strain Gv29-8 / FGSC 10586)</name>
    <name type="common">Gliocladium virens</name>
    <name type="synonym">Trichoderma virens</name>
    <dbReference type="NCBI Taxonomy" id="413071"/>
    <lineage>
        <taxon>Eukaryota</taxon>
        <taxon>Fungi</taxon>
        <taxon>Dikarya</taxon>
        <taxon>Ascomycota</taxon>
        <taxon>Pezizomycotina</taxon>
        <taxon>Sordariomycetes</taxon>
        <taxon>Hypocreomycetidae</taxon>
        <taxon>Hypocreales</taxon>
        <taxon>Hypocreaceae</taxon>
        <taxon>Trichoderma</taxon>
    </lineage>
</organism>
<comment type="caution">
    <text evidence="3">The sequence shown here is derived from an EMBL/GenBank/DDBJ whole genome shotgun (WGS) entry which is preliminary data.</text>
</comment>
<dbReference type="CDD" id="cd00067">
    <property type="entry name" value="GAL4"/>
    <property type="match status" value="1"/>
</dbReference>
<dbReference type="GO" id="GO:0008270">
    <property type="term" value="F:zinc ion binding"/>
    <property type="evidence" value="ECO:0007669"/>
    <property type="project" value="InterPro"/>
</dbReference>
<dbReference type="InParanoid" id="G9MJD2"/>
<protein>
    <recommendedName>
        <fullName evidence="2">Zn(2)-C6 fungal-type domain-containing protein</fullName>
    </recommendedName>
</protein>
<reference evidence="3 4" key="1">
    <citation type="journal article" date="2011" name="Genome Biol.">
        <title>Comparative genome sequence analysis underscores mycoparasitism as the ancestral life style of Trichoderma.</title>
        <authorList>
            <person name="Kubicek C.P."/>
            <person name="Herrera-Estrella A."/>
            <person name="Seidl-Seiboth V."/>
            <person name="Martinez D.A."/>
            <person name="Druzhinina I.S."/>
            <person name="Thon M."/>
            <person name="Zeilinger S."/>
            <person name="Casas-Flores S."/>
            <person name="Horwitz B.A."/>
            <person name="Mukherjee P.K."/>
            <person name="Mukherjee M."/>
            <person name="Kredics L."/>
            <person name="Alcaraz L.D."/>
            <person name="Aerts A."/>
            <person name="Antal Z."/>
            <person name="Atanasova L."/>
            <person name="Cervantes-Badillo M.G."/>
            <person name="Challacombe J."/>
            <person name="Chertkov O."/>
            <person name="McCluskey K."/>
            <person name="Coulpier F."/>
            <person name="Deshpande N."/>
            <person name="von Doehren H."/>
            <person name="Ebbole D.J."/>
            <person name="Esquivel-Naranjo E.U."/>
            <person name="Fekete E."/>
            <person name="Flipphi M."/>
            <person name="Glaser F."/>
            <person name="Gomez-Rodriguez E.Y."/>
            <person name="Gruber S."/>
            <person name="Han C."/>
            <person name="Henrissat B."/>
            <person name="Hermosa R."/>
            <person name="Hernandez-Onate M."/>
            <person name="Karaffa L."/>
            <person name="Kosti I."/>
            <person name="Le Crom S."/>
            <person name="Lindquist E."/>
            <person name="Lucas S."/>
            <person name="Luebeck M."/>
            <person name="Luebeck P.S."/>
            <person name="Margeot A."/>
            <person name="Metz B."/>
            <person name="Misra M."/>
            <person name="Nevalainen H."/>
            <person name="Omann M."/>
            <person name="Packer N."/>
            <person name="Perrone G."/>
            <person name="Uresti-Rivera E.E."/>
            <person name="Salamov A."/>
            <person name="Schmoll M."/>
            <person name="Seiboth B."/>
            <person name="Shapiro H."/>
            <person name="Sukno S."/>
            <person name="Tamayo-Ramos J.A."/>
            <person name="Tisch D."/>
            <person name="Wiest A."/>
            <person name="Wilkinson H.H."/>
            <person name="Zhang M."/>
            <person name="Coutinho P.M."/>
            <person name="Kenerley C.M."/>
            <person name="Monte E."/>
            <person name="Baker S.E."/>
            <person name="Grigoriev I.V."/>
        </authorList>
    </citation>
    <scope>NUCLEOTIDE SEQUENCE [LARGE SCALE GENOMIC DNA]</scope>
    <source>
        <strain evidence="4">Gv29-8 / FGSC 10586</strain>
    </source>
</reference>
<dbReference type="Gene3D" id="4.10.240.10">
    <property type="entry name" value="Zn(2)-C6 fungal-type DNA-binding domain"/>
    <property type="match status" value="1"/>
</dbReference>
<dbReference type="SUPFAM" id="SSF57701">
    <property type="entry name" value="Zn2/Cys6 DNA-binding domain"/>
    <property type="match status" value="1"/>
</dbReference>
<dbReference type="AlphaFoldDB" id="G9MJD2"/>
<dbReference type="InterPro" id="IPR053175">
    <property type="entry name" value="DHMBA_Reg_Transcription_Factor"/>
</dbReference>
<accession>G9MJD2</accession>
<dbReference type="PANTHER" id="PTHR38791">
    <property type="entry name" value="ZN(II)2CYS6 TRANSCRIPTION FACTOR (EUROFUNG)-RELATED-RELATED"/>
    <property type="match status" value="1"/>
</dbReference>
<dbReference type="GO" id="GO:0000981">
    <property type="term" value="F:DNA-binding transcription factor activity, RNA polymerase II-specific"/>
    <property type="evidence" value="ECO:0007669"/>
    <property type="project" value="InterPro"/>
</dbReference>
<dbReference type="PROSITE" id="PS50048">
    <property type="entry name" value="ZN2_CY6_FUNGAL_2"/>
    <property type="match status" value="1"/>
</dbReference>
<name>G9MJD2_HYPVG</name>
<evidence type="ECO:0000313" key="3">
    <source>
        <dbReference type="EMBL" id="EHK25595.1"/>
    </source>
</evidence>
<proteinExistence type="predicted"/>